<evidence type="ECO:0000256" key="7">
    <source>
        <dbReference type="SAM" id="MobiDB-lite"/>
    </source>
</evidence>
<dbReference type="GO" id="GO:0005739">
    <property type="term" value="C:mitochondrion"/>
    <property type="evidence" value="ECO:0007669"/>
    <property type="project" value="TreeGrafter"/>
</dbReference>
<protein>
    <recommendedName>
        <fullName evidence="6">rRNA methyltransferase 2, mitochondrial</fullName>
    </recommendedName>
</protein>
<dbReference type="Proteomes" id="UP001175228">
    <property type="component" value="Unassembled WGS sequence"/>
</dbReference>
<evidence type="ECO:0000256" key="3">
    <source>
        <dbReference type="ARBA" id="ARBA00022603"/>
    </source>
</evidence>
<sequence length="142" mass="16516">MNSLHLHWCKHWCYYIKQQASSVYKSHSAFKLLRLDKQLSFLNNNDVHIIVDLGAVPGRWSQVVWQHLGHGSTKDSEPLPSTLPQVRSQCRPTESCPGSDYDPLNIDNMEEELVHSESKGTWTLQHEGRWNRKVNDPRLDQR</sequence>
<keyword evidence="3" id="KW-0489">Methyltransferase</keyword>
<feature type="domain" description="Ribosomal RNA methyltransferase FtsJ" evidence="8">
    <location>
        <begin position="24"/>
        <end position="71"/>
    </location>
</feature>
<dbReference type="GO" id="GO:0008650">
    <property type="term" value="F:rRNA (uridine-2'-O-)-methyltransferase activity"/>
    <property type="evidence" value="ECO:0007669"/>
    <property type="project" value="TreeGrafter"/>
</dbReference>
<evidence type="ECO:0000256" key="2">
    <source>
        <dbReference type="ARBA" id="ARBA00022552"/>
    </source>
</evidence>
<dbReference type="EMBL" id="JAUEPU010000009">
    <property type="protein sequence ID" value="KAK0499329.1"/>
    <property type="molecule type" value="Genomic_DNA"/>
</dbReference>
<dbReference type="PANTHER" id="PTHR10920:SF18">
    <property type="entry name" value="RRNA METHYLTRANSFERASE 2, MITOCHONDRIAL"/>
    <property type="match status" value="1"/>
</dbReference>
<dbReference type="Pfam" id="PF01728">
    <property type="entry name" value="FtsJ"/>
    <property type="match status" value="1"/>
</dbReference>
<reference evidence="9" key="1">
    <citation type="submission" date="2023-06" db="EMBL/GenBank/DDBJ databases">
        <authorList>
            <consortium name="Lawrence Berkeley National Laboratory"/>
            <person name="Ahrendt S."/>
            <person name="Sahu N."/>
            <person name="Indic B."/>
            <person name="Wong-Bajracharya J."/>
            <person name="Merenyi Z."/>
            <person name="Ke H.-M."/>
            <person name="Monk M."/>
            <person name="Kocsube S."/>
            <person name="Drula E."/>
            <person name="Lipzen A."/>
            <person name="Balint B."/>
            <person name="Henrissat B."/>
            <person name="Andreopoulos B."/>
            <person name="Martin F.M."/>
            <person name="Harder C.B."/>
            <person name="Rigling D."/>
            <person name="Ford K.L."/>
            <person name="Foster G.D."/>
            <person name="Pangilinan J."/>
            <person name="Papanicolaou A."/>
            <person name="Barry K."/>
            <person name="LaButti K."/>
            <person name="Viragh M."/>
            <person name="Koriabine M."/>
            <person name="Yan M."/>
            <person name="Riley R."/>
            <person name="Champramary S."/>
            <person name="Plett K.L."/>
            <person name="Tsai I.J."/>
            <person name="Slot J."/>
            <person name="Sipos G."/>
            <person name="Plett J."/>
            <person name="Nagy L.G."/>
            <person name="Grigoriev I.V."/>
        </authorList>
    </citation>
    <scope>NUCLEOTIDE SEQUENCE</scope>
    <source>
        <strain evidence="9">HWK02</strain>
    </source>
</reference>
<accession>A0AA39QBM9</accession>
<evidence type="ECO:0000256" key="5">
    <source>
        <dbReference type="ARBA" id="ARBA00022691"/>
    </source>
</evidence>
<feature type="compositionally biased region" description="Basic and acidic residues" evidence="7">
    <location>
        <begin position="126"/>
        <end position="142"/>
    </location>
</feature>
<dbReference type="InterPro" id="IPR050082">
    <property type="entry name" value="RNA_methyltr_RlmE"/>
</dbReference>
<keyword evidence="2" id="KW-0698">rRNA processing</keyword>
<organism evidence="9 10">
    <name type="scientific">Armillaria luteobubalina</name>
    <dbReference type="NCBI Taxonomy" id="153913"/>
    <lineage>
        <taxon>Eukaryota</taxon>
        <taxon>Fungi</taxon>
        <taxon>Dikarya</taxon>
        <taxon>Basidiomycota</taxon>
        <taxon>Agaricomycotina</taxon>
        <taxon>Agaricomycetes</taxon>
        <taxon>Agaricomycetidae</taxon>
        <taxon>Agaricales</taxon>
        <taxon>Marasmiineae</taxon>
        <taxon>Physalacriaceae</taxon>
        <taxon>Armillaria</taxon>
    </lineage>
</organism>
<comment type="similarity">
    <text evidence="1">Belongs to the class I-like SAM-binding methyltransferase superfamily. RNA methyltransferase RlmE family.</text>
</comment>
<keyword evidence="10" id="KW-1185">Reference proteome</keyword>
<evidence type="ECO:0000313" key="10">
    <source>
        <dbReference type="Proteomes" id="UP001175228"/>
    </source>
</evidence>
<evidence type="ECO:0000256" key="6">
    <source>
        <dbReference type="ARBA" id="ARBA00041184"/>
    </source>
</evidence>
<evidence type="ECO:0000256" key="4">
    <source>
        <dbReference type="ARBA" id="ARBA00022679"/>
    </source>
</evidence>
<dbReference type="PANTHER" id="PTHR10920">
    <property type="entry name" value="RIBOSOMAL RNA METHYLTRANSFERASE"/>
    <property type="match status" value="1"/>
</dbReference>
<evidence type="ECO:0000259" key="8">
    <source>
        <dbReference type="Pfam" id="PF01728"/>
    </source>
</evidence>
<dbReference type="InterPro" id="IPR029063">
    <property type="entry name" value="SAM-dependent_MTases_sf"/>
</dbReference>
<feature type="region of interest" description="Disordered" evidence="7">
    <location>
        <begin position="116"/>
        <end position="142"/>
    </location>
</feature>
<dbReference type="Gene3D" id="3.40.50.150">
    <property type="entry name" value="Vaccinia Virus protein VP39"/>
    <property type="match status" value="1"/>
</dbReference>
<evidence type="ECO:0000313" key="9">
    <source>
        <dbReference type="EMBL" id="KAK0499329.1"/>
    </source>
</evidence>
<keyword evidence="4" id="KW-0808">Transferase</keyword>
<comment type="caution">
    <text evidence="9">The sequence shown here is derived from an EMBL/GenBank/DDBJ whole genome shotgun (WGS) entry which is preliminary data.</text>
</comment>
<evidence type="ECO:0000256" key="1">
    <source>
        <dbReference type="ARBA" id="ARBA00009258"/>
    </source>
</evidence>
<gene>
    <name evidence="9" type="ORF">EDD18DRAFT_1349514</name>
</gene>
<name>A0AA39QBM9_9AGAR</name>
<feature type="compositionally biased region" description="Polar residues" evidence="7">
    <location>
        <begin position="82"/>
        <end position="92"/>
    </location>
</feature>
<dbReference type="InterPro" id="IPR002877">
    <property type="entry name" value="RNA_MeTrfase_FtsJ_dom"/>
</dbReference>
<feature type="region of interest" description="Disordered" evidence="7">
    <location>
        <begin position="70"/>
        <end position="102"/>
    </location>
</feature>
<proteinExistence type="inferred from homology"/>
<dbReference type="AlphaFoldDB" id="A0AA39QBM9"/>
<keyword evidence="5" id="KW-0949">S-adenosyl-L-methionine</keyword>